<sequence length="242" mass="26083">MKQHTLKRTTGATFKSVGDGGSLGEGQFTALVSVFGNVDSLGEVVMPGAFTETLAKWKASGDPIPVVWSHDWSNPMSHIGEVLEAKETDQGLEVTAQLDMSNPTAVQVFKLLKDRRIKEFSYSGMESDFRMVDGPDGDAIYQVGKVDLIELGPCMKGANPATVLLSTKSDQADADAETAEHDEGMRELVRQTVLQELSSQSKPSGKEGEGRDVAADTVKSCTVPETTAWAAEMEINLMEGRL</sequence>
<keyword evidence="1" id="KW-1188">Viral release from host cell</keyword>
<dbReference type="OrthoDB" id="8444243at2"/>
<name>A0A080N3C8_9BIFI</name>
<keyword evidence="2 6" id="KW-0645">Protease</keyword>
<dbReference type="EMBL" id="ATLK01000001">
    <property type="protein sequence ID" value="KFF31653.1"/>
    <property type="molecule type" value="Genomic_DNA"/>
</dbReference>
<gene>
    <name evidence="6" type="ORF">BBOMB_1039</name>
</gene>
<dbReference type="InterPro" id="IPR006433">
    <property type="entry name" value="Prohead_protease"/>
</dbReference>
<dbReference type="GO" id="GO:0008233">
    <property type="term" value="F:peptidase activity"/>
    <property type="evidence" value="ECO:0007669"/>
    <property type="project" value="UniProtKB-KW"/>
</dbReference>
<accession>A0A080N3C8</accession>
<evidence type="ECO:0000259" key="5">
    <source>
        <dbReference type="Pfam" id="PF04586"/>
    </source>
</evidence>
<dbReference type="STRING" id="1341695.BBOMB_1039"/>
<keyword evidence="7" id="KW-1185">Reference proteome</keyword>
<dbReference type="InterPro" id="IPR054613">
    <property type="entry name" value="Peptidase_S78_dom"/>
</dbReference>
<feature type="domain" description="Prohead serine protease" evidence="5">
    <location>
        <begin position="27"/>
        <end position="166"/>
    </location>
</feature>
<evidence type="ECO:0000313" key="7">
    <source>
        <dbReference type="Proteomes" id="UP000028730"/>
    </source>
</evidence>
<dbReference type="Pfam" id="PF04586">
    <property type="entry name" value="Peptidase_S78"/>
    <property type="match status" value="1"/>
</dbReference>
<comment type="caution">
    <text evidence="6">The sequence shown here is derived from an EMBL/GenBank/DDBJ whole genome shotgun (WGS) entry which is preliminary data.</text>
</comment>
<keyword evidence="3" id="KW-0378">Hydrolase</keyword>
<dbReference type="NCBIfam" id="TIGR01543">
    <property type="entry name" value="proheadase_HK97"/>
    <property type="match status" value="1"/>
</dbReference>
<reference evidence="6 7" key="1">
    <citation type="journal article" date="2014" name="Appl. Environ. Microbiol.">
        <title>Genomic encyclopedia of type strains of the genus Bifidobacterium.</title>
        <authorList>
            <person name="Milani C."/>
            <person name="Lugli G.A."/>
            <person name="Duranti S."/>
            <person name="Turroni F."/>
            <person name="Bottacini F."/>
            <person name="Mangifesta M."/>
            <person name="Sanchez B."/>
            <person name="Viappiani A."/>
            <person name="Mancabelli L."/>
            <person name="Taminiau B."/>
            <person name="Delcenserie V."/>
            <person name="Barrangou R."/>
            <person name="Margolles A."/>
            <person name="van Sinderen D."/>
            <person name="Ventura M."/>
        </authorList>
    </citation>
    <scope>NUCLEOTIDE SEQUENCE [LARGE SCALE GENOMIC DNA]</scope>
    <source>
        <strain evidence="6 7">DSM 19703</strain>
    </source>
</reference>
<dbReference type="GO" id="GO:0006508">
    <property type="term" value="P:proteolysis"/>
    <property type="evidence" value="ECO:0007669"/>
    <property type="project" value="UniProtKB-KW"/>
</dbReference>
<protein>
    <submittedName>
        <fullName evidence="6">Phage prohead protease</fullName>
    </submittedName>
</protein>
<evidence type="ECO:0000313" key="6">
    <source>
        <dbReference type="EMBL" id="KFF31653.1"/>
    </source>
</evidence>
<dbReference type="RefSeq" id="WP_052377494.1">
    <property type="nucleotide sequence ID" value="NZ_ATLK01000001.1"/>
</dbReference>
<evidence type="ECO:0000256" key="1">
    <source>
        <dbReference type="ARBA" id="ARBA00022612"/>
    </source>
</evidence>
<dbReference type="eggNOG" id="COG3740">
    <property type="taxonomic scope" value="Bacteria"/>
</dbReference>
<feature type="compositionally biased region" description="Basic and acidic residues" evidence="4">
    <location>
        <begin position="204"/>
        <end position="214"/>
    </location>
</feature>
<proteinExistence type="predicted"/>
<evidence type="ECO:0000256" key="3">
    <source>
        <dbReference type="ARBA" id="ARBA00022801"/>
    </source>
</evidence>
<feature type="region of interest" description="Disordered" evidence="4">
    <location>
        <begin position="197"/>
        <end position="219"/>
    </location>
</feature>
<dbReference type="Proteomes" id="UP000028730">
    <property type="component" value="Unassembled WGS sequence"/>
</dbReference>
<evidence type="ECO:0000256" key="4">
    <source>
        <dbReference type="SAM" id="MobiDB-lite"/>
    </source>
</evidence>
<dbReference type="AlphaFoldDB" id="A0A080N3C8"/>
<evidence type="ECO:0000256" key="2">
    <source>
        <dbReference type="ARBA" id="ARBA00022670"/>
    </source>
</evidence>
<organism evidence="6 7">
    <name type="scientific">Bifidobacterium bombi DSM 19703</name>
    <dbReference type="NCBI Taxonomy" id="1341695"/>
    <lineage>
        <taxon>Bacteria</taxon>
        <taxon>Bacillati</taxon>
        <taxon>Actinomycetota</taxon>
        <taxon>Actinomycetes</taxon>
        <taxon>Bifidobacteriales</taxon>
        <taxon>Bifidobacteriaceae</taxon>
        <taxon>Bifidobacterium</taxon>
    </lineage>
</organism>